<evidence type="ECO:0000256" key="1">
    <source>
        <dbReference type="ARBA" id="ARBA00010872"/>
    </source>
</evidence>
<gene>
    <name evidence="15" type="ORF">WA026_014015</name>
</gene>
<reference evidence="15 16" key="1">
    <citation type="submission" date="2023-03" db="EMBL/GenBank/DDBJ databases">
        <title>Genome insight into feeding habits of ladybird beetles.</title>
        <authorList>
            <person name="Li H.-S."/>
            <person name="Huang Y.-H."/>
            <person name="Pang H."/>
        </authorList>
    </citation>
    <scope>NUCLEOTIDE SEQUENCE [LARGE SCALE GENOMIC DNA]</scope>
    <source>
        <strain evidence="15">SYSU_2023b</strain>
        <tissue evidence="15">Whole body</tissue>
    </source>
</reference>
<dbReference type="Pfam" id="PF01112">
    <property type="entry name" value="Asparaginase_2"/>
    <property type="match status" value="1"/>
</dbReference>
<feature type="binding site" evidence="12">
    <location>
        <begin position="226"/>
        <end position="229"/>
    </location>
    <ligand>
        <name>substrate</name>
    </ligand>
</feature>
<organism evidence="15 16">
    <name type="scientific">Henosepilachna vigintioctopunctata</name>
    <dbReference type="NCBI Taxonomy" id="420089"/>
    <lineage>
        <taxon>Eukaryota</taxon>
        <taxon>Metazoa</taxon>
        <taxon>Ecdysozoa</taxon>
        <taxon>Arthropoda</taxon>
        <taxon>Hexapoda</taxon>
        <taxon>Insecta</taxon>
        <taxon>Pterygota</taxon>
        <taxon>Neoptera</taxon>
        <taxon>Endopterygota</taxon>
        <taxon>Coleoptera</taxon>
        <taxon>Polyphaga</taxon>
        <taxon>Cucujiformia</taxon>
        <taxon>Coccinelloidea</taxon>
        <taxon>Coccinellidae</taxon>
        <taxon>Epilachninae</taxon>
        <taxon>Epilachnini</taxon>
        <taxon>Henosepilachna</taxon>
    </lineage>
</organism>
<comment type="catalytic activity">
    <reaction evidence="5">
        <text>N(4)-(beta-N-acetyl-D-glucosaminyl)-L-asparagine + H2O = N-acetyl-beta-D-glucosaminylamine + L-aspartate + H(+)</text>
        <dbReference type="Rhea" id="RHEA:11544"/>
        <dbReference type="ChEBI" id="CHEBI:15377"/>
        <dbReference type="ChEBI" id="CHEBI:15378"/>
        <dbReference type="ChEBI" id="CHEBI:15947"/>
        <dbReference type="ChEBI" id="CHEBI:29991"/>
        <dbReference type="ChEBI" id="CHEBI:58080"/>
        <dbReference type="EC" id="3.5.1.26"/>
    </reaction>
</comment>
<feature type="signal peptide" evidence="14">
    <location>
        <begin position="1"/>
        <end position="18"/>
    </location>
</feature>
<dbReference type="InterPro" id="IPR029055">
    <property type="entry name" value="Ntn_hydrolases_N"/>
</dbReference>
<comment type="similarity">
    <text evidence="1">Belongs to the Ntn-hydrolase family.</text>
</comment>
<dbReference type="InterPro" id="IPR000246">
    <property type="entry name" value="Peptidase_T2"/>
</dbReference>
<evidence type="ECO:0000256" key="5">
    <source>
        <dbReference type="ARBA" id="ARBA00050421"/>
    </source>
</evidence>
<evidence type="ECO:0000256" key="11">
    <source>
        <dbReference type="PIRSR" id="PIRSR600246-1"/>
    </source>
</evidence>
<evidence type="ECO:0000256" key="13">
    <source>
        <dbReference type="PIRSR" id="PIRSR600246-3"/>
    </source>
</evidence>
<comment type="caution">
    <text evidence="15">The sequence shown here is derived from an EMBL/GenBank/DDBJ whole genome shotgun (WGS) entry which is preliminary data.</text>
</comment>
<feature type="active site" description="Nucleophile" evidence="11">
    <location>
        <position position="198"/>
    </location>
</feature>
<dbReference type="GO" id="GO:0006508">
    <property type="term" value="P:proteolysis"/>
    <property type="evidence" value="ECO:0007669"/>
    <property type="project" value="UniProtKB-KW"/>
</dbReference>
<keyword evidence="2" id="KW-0645">Protease</keyword>
<evidence type="ECO:0000256" key="3">
    <source>
        <dbReference type="ARBA" id="ARBA00022801"/>
    </source>
</evidence>
<keyword evidence="4" id="KW-0068">Autocatalytic cleavage</keyword>
<dbReference type="AlphaFoldDB" id="A0AAW1U7J2"/>
<dbReference type="GO" id="GO:0005764">
    <property type="term" value="C:lysosome"/>
    <property type="evidence" value="ECO:0007669"/>
    <property type="project" value="TreeGrafter"/>
</dbReference>
<dbReference type="FunFam" id="3.60.20.30:FF:000003">
    <property type="entry name" value="N(4)-(Beta-N-acetylglucosaminyl)-L-asparaginase isoform X1"/>
    <property type="match status" value="1"/>
</dbReference>
<evidence type="ECO:0000256" key="6">
    <source>
        <dbReference type="ARBA" id="ARBA00053295"/>
    </source>
</evidence>
<dbReference type="PANTHER" id="PTHR10188:SF6">
    <property type="entry name" value="N(4)-(BETA-N-ACETYLGLUCOSAMINYL)-L-ASPARAGINASE"/>
    <property type="match status" value="1"/>
</dbReference>
<dbReference type="PANTHER" id="PTHR10188">
    <property type="entry name" value="L-ASPARAGINASE"/>
    <property type="match status" value="1"/>
</dbReference>
<evidence type="ECO:0000256" key="10">
    <source>
        <dbReference type="ARBA" id="ARBA00080645"/>
    </source>
</evidence>
<dbReference type="EC" id="3.5.1.26" evidence="7"/>
<dbReference type="Gene3D" id="3.60.20.30">
    <property type="entry name" value="(Glycosyl)asparaginase"/>
    <property type="match status" value="1"/>
</dbReference>
<evidence type="ECO:0000256" key="12">
    <source>
        <dbReference type="PIRSR" id="PIRSR600246-2"/>
    </source>
</evidence>
<evidence type="ECO:0000313" key="15">
    <source>
        <dbReference type="EMBL" id="KAK9876637.1"/>
    </source>
</evidence>
<dbReference type="Proteomes" id="UP001431783">
    <property type="component" value="Unassembled WGS sequence"/>
</dbReference>
<proteinExistence type="inferred from homology"/>
<evidence type="ECO:0000256" key="7">
    <source>
        <dbReference type="ARBA" id="ARBA00066729"/>
    </source>
</evidence>
<feature type="binding site" evidence="12">
    <location>
        <begin position="249"/>
        <end position="252"/>
    </location>
    <ligand>
        <name>substrate</name>
    </ligand>
</feature>
<keyword evidence="16" id="KW-1185">Reference proteome</keyword>
<protein>
    <recommendedName>
        <fullName evidence="7">N(4)-(beta-N-acetylglucosaminyl)-L-asparaginase</fullName>
        <ecNumber evidence="7">3.5.1.26</ecNumber>
    </recommendedName>
    <alternativeName>
        <fullName evidence="9">Aspartylglucosaminidase</fullName>
    </alternativeName>
    <alternativeName>
        <fullName evidence="8">Glycosylasparaginase</fullName>
    </alternativeName>
    <alternativeName>
        <fullName evidence="10">N4-(N-acetyl-beta-glucosaminyl)-L-asparagine amidase</fullName>
    </alternativeName>
</protein>
<evidence type="ECO:0000256" key="2">
    <source>
        <dbReference type="ARBA" id="ARBA00022670"/>
    </source>
</evidence>
<dbReference type="SUPFAM" id="SSF56235">
    <property type="entry name" value="N-terminal nucleophile aminohydrolases (Ntn hydrolases)"/>
    <property type="match status" value="1"/>
</dbReference>
<dbReference type="GO" id="GO:0008233">
    <property type="term" value="F:peptidase activity"/>
    <property type="evidence" value="ECO:0007669"/>
    <property type="project" value="UniProtKB-KW"/>
</dbReference>
<dbReference type="CDD" id="cd04513">
    <property type="entry name" value="Glycosylasparaginase"/>
    <property type="match status" value="1"/>
</dbReference>
<name>A0AAW1U7J2_9CUCU</name>
<evidence type="ECO:0000256" key="4">
    <source>
        <dbReference type="ARBA" id="ARBA00022813"/>
    </source>
</evidence>
<accession>A0AAW1U7J2</accession>
<evidence type="ECO:0000256" key="14">
    <source>
        <dbReference type="SAM" id="SignalP"/>
    </source>
</evidence>
<dbReference type="GO" id="GO:0003948">
    <property type="term" value="F:N4-(beta-N-acetylglucosaminyl)-L-asparaginase activity"/>
    <property type="evidence" value="ECO:0007669"/>
    <property type="project" value="UniProtKB-EC"/>
</dbReference>
<evidence type="ECO:0000256" key="8">
    <source>
        <dbReference type="ARBA" id="ARBA00078726"/>
    </source>
</evidence>
<keyword evidence="3" id="KW-0378">Hydrolase</keyword>
<evidence type="ECO:0000313" key="16">
    <source>
        <dbReference type="Proteomes" id="UP001431783"/>
    </source>
</evidence>
<evidence type="ECO:0000256" key="9">
    <source>
        <dbReference type="ARBA" id="ARBA00079301"/>
    </source>
</evidence>
<sequence length="326" mass="35278">MFLRIIFLYSLLIKMNEANIPLVINTWNFINASRKAWDVLQAGGSAKDAVTNGCTVCEFEQCDFTVGFGGSPDEKGETTLDAMIFDGTEMNMGAVGGLRRIKNAAQVAKDVLEHTEHSILVGDLATKFAKELGYVEESLSTEYSQSIFAKWKTSTCQPNFWKDVTPDPRKNCGPYEKLSNNDIDNDRWIYFDKHNHDTIGMVAIDESGNIVAGTSSNGATHKIPGRMGDAPIAGAGAYADSVVGGAVATGDGDVMMRFLPSFLAVEEMRRGRSPNEAAGIAISRIAEKFPNFSGALIAVNKRGEYGAACNGIETFPYCVADLQIGK</sequence>
<comment type="function">
    <text evidence="6">Cleaves the GlcNAc-Asn bond which joins oligosaccharides to the peptide of asparagine-linked glycoproteins.</text>
</comment>
<feature type="site" description="Cleavage; by autolysis" evidence="13">
    <location>
        <begin position="197"/>
        <end position="198"/>
    </location>
</feature>
<keyword evidence="14" id="KW-0732">Signal</keyword>
<dbReference type="EMBL" id="JARQZJ010000037">
    <property type="protein sequence ID" value="KAK9876637.1"/>
    <property type="molecule type" value="Genomic_DNA"/>
</dbReference>
<feature type="chain" id="PRO_5043665576" description="N(4)-(beta-N-acetylglucosaminyl)-L-asparaginase" evidence="14">
    <location>
        <begin position="19"/>
        <end position="326"/>
    </location>
</feature>